<comment type="caution">
    <text evidence="2">The sequence shown here is derived from an EMBL/GenBank/DDBJ whole genome shotgun (WGS) entry which is preliminary data.</text>
</comment>
<feature type="region of interest" description="Disordered" evidence="1">
    <location>
        <begin position="54"/>
        <end position="80"/>
    </location>
</feature>
<feature type="compositionally biased region" description="Basic and acidic residues" evidence="1">
    <location>
        <begin position="1"/>
        <end position="14"/>
    </location>
</feature>
<sequence>MVMDSKEAKRDARVEVTLSEGPGRRQPGKFHPFRRLFGRKRRRETEQGFVVPELKPSHSTSDVCNGVDSGLDKSNQHLRL</sequence>
<proteinExistence type="predicted"/>
<dbReference type="EMBL" id="VCAZ01000055">
    <property type="protein sequence ID" value="TSN30199.1"/>
    <property type="molecule type" value="Genomic_DNA"/>
</dbReference>
<evidence type="ECO:0000313" key="2">
    <source>
        <dbReference type="EMBL" id="TSN30199.1"/>
    </source>
</evidence>
<feature type="compositionally biased region" description="Basic and acidic residues" evidence="1">
    <location>
        <begin position="70"/>
        <end position="80"/>
    </location>
</feature>
<protein>
    <submittedName>
        <fullName evidence="2">Uncharacterized protein</fullName>
    </submittedName>
</protein>
<evidence type="ECO:0000313" key="3">
    <source>
        <dbReference type="Proteomes" id="UP000319801"/>
    </source>
</evidence>
<organism evidence="2 3">
    <name type="scientific">Bagarius yarrelli</name>
    <name type="common">Goonch</name>
    <name type="synonym">Bagrus yarrelli</name>
    <dbReference type="NCBI Taxonomy" id="175774"/>
    <lineage>
        <taxon>Eukaryota</taxon>
        <taxon>Metazoa</taxon>
        <taxon>Chordata</taxon>
        <taxon>Craniata</taxon>
        <taxon>Vertebrata</taxon>
        <taxon>Euteleostomi</taxon>
        <taxon>Actinopterygii</taxon>
        <taxon>Neopterygii</taxon>
        <taxon>Teleostei</taxon>
        <taxon>Ostariophysi</taxon>
        <taxon>Siluriformes</taxon>
        <taxon>Sisoridae</taxon>
        <taxon>Sisorinae</taxon>
        <taxon>Bagarius</taxon>
    </lineage>
</organism>
<gene>
    <name evidence="2" type="ORF">Baya_9428</name>
</gene>
<accession>A0A556U6M8</accession>
<name>A0A556U6M8_BAGYA</name>
<dbReference type="Proteomes" id="UP000319801">
    <property type="component" value="Unassembled WGS sequence"/>
</dbReference>
<reference evidence="2 3" key="1">
    <citation type="journal article" date="2019" name="Genome Biol. Evol.">
        <title>Whole-Genome Sequencing of the Giant Devil Catfish, Bagarius yarrelli.</title>
        <authorList>
            <person name="Jiang W."/>
            <person name="Lv Y."/>
            <person name="Cheng L."/>
            <person name="Yang K."/>
            <person name="Chao B."/>
            <person name="Wang X."/>
            <person name="Li Y."/>
            <person name="Pan X."/>
            <person name="You X."/>
            <person name="Zhang Y."/>
            <person name="Yang J."/>
            <person name="Li J."/>
            <person name="Zhang X."/>
            <person name="Liu S."/>
            <person name="Sun C."/>
            <person name="Yang J."/>
            <person name="Shi Q."/>
        </authorList>
    </citation>
    <scope>NUCLEOTIDE SEQUENCE [LARGE SCALE GENOMIC DNA]</scope>
    <source>
        <strain evidence="2">JWS20170419001</strain>
        <tissue evidence="2">Muscle</tissue>
    </source>
</reference>
<keyword evidence="3" id="KW-1185">Reference proteome</keyword>
<feature type="region of interest" description="Disordered" evidence="1">
    <location>
        <begin position="1"/>
        <end position="31"/>
    </location>
</feature>
<evidence type="ECO:0000256" key="1">
    <source>
        <dbReference type="SAM" id="MobiDB-lite"/>
    </source>
</evidence>
<dbReference type="AlphaFoldDB" id="A0A556U6M8"/>